<accession>A0A0L0C492</accession>
<dbReference type="EMBL" id="JRES01000936">
    <property type="protein sequence ID" value="KNC27052.1"/>
    <property type="molecule type" value="Genomic_DNA"/>
</dbReference>
<organism evidence="2 3">
    <name type="scientific">Lucilia cuprina</name>
    <name type="common">Green bottle fly</name>
    <name type="synonym">Australian sheep blowfly</name>
    <dbReference type="NCBI Taxonomy" id="7375"/>
    <lineage>
        <taxon>Eukaryota</taxon>
        <taxon>Metazoa</taxon>
        <taxon>Ecdysozoa</taxon>
        <taxon>Arthropoda</taxon>
        <taxon>Hexapoda</taxon>
        <taxon>Insecta</taxon>
        <taxon>Pterygota</taxon>
        <taxon>Neoptera</taxon>
        <taxon>Endopterygota</taxon>
        <taxon>Diptera</taxon>
        <taxon>Brachycera</taxon>
        <taxon>Muscomorpha</taxon>
        <taxon>Oestroidea</taxon>
        <taxon>Calliphoridae</taxon>
        <taxon>Luciliinae</taxon>
        <taxon>Lucilia</taxon>
    </lineage>
</organism>
<evidence type="ECO:0000313" key="3">
    <source>
        <dbReference type="Proteomes" id="UP000037069"/>
    </source>
</evidence>
<comment type="caution">
    <text evidence="2">The sequence shown here is derived from an EMBL/GenBank/DDBJ whole genome shotgun (WGS) entry which is preliminary data.</text>
</comment>
<name>A0A0L0C492_LUCCU</name>
<sequence>MAAIVKDLPASRVRLLQLQLIAVHDDDVDAGGFVNYVGYDDEVADYYDEVEVDGGNGGCLFVYELQYDCVLYSVRDDSLTRRDWNVAAGADDVVEIVHDHWQWLRPRCEHRQHYGVLLANCEAPENVTMDLDDIFAAFLLWPLLSCCSTALELQQKLGDGLYFHNHFLFIGYLLAFCITLSNGALNASSFS</sequence>
<proteinExistence type="predicted"/>
<dbReference type="Proteomes" id="UP000037069">
    <property type="component" value="Unassembled WGS sequence"/>
</dbReference>
<keyword evidence="3" id="KW-1185">Reference proteome</keyword>
<dbReference type="AlphaFoldDB" id="A0A0L0C492"/>
<evidence type="ECO:0000313" key="2">
    <source>
        <dbReference type="EMBL" id="KNC27052.1"/>
    </source>
</evidence>
<reference evidence="2 3" key="1">
    <citation type="journal article" date="2015" name="Nat. Commun.">
        <title>Lucilia cuprina genome unlocks parasitic fly biology to underpin future interventions.</title>
        <authorList>
            <person name="Anstead C.A."/>
            <person name="Korhonen P.K."/>
            <person name="Young N.D."/>
            <person name="Hall R.S."/>
            <person name="Jex A.R."/>
            <person name="Murali S.C."/>
            <person name="Hughes D.S."/>
            <person name="Lee S.F."/>
            <person name="Perry T."/>
            <person name="Stroehlein A.J."/>
            <person name="Ansell B.R."/>
            <person name="Breugelmans B."/>
            <person name="Hofmann A."/>
            <person name="Qu J."/>
            <person name="Dugan S."/>
            <person name="Lee S.L."/>
            <person name="Chao H."/>
            <person name="Dinh H."/>
            <person name="Han Y."/>
            <person name="Doddapaneni H.V."/>
            <person name="Worley K.C."/>
            <person name="Muzny D.M."/>
            <person name="Ioannidis P."/>
            <person name="Waterhouse R.M."/>
            <person name="Zdobnov E.M."/>
            <person name="James P.J."/>
            <person name="Bagnall N.H."/>
            <person name="Kotze A.C."/>
            <person name="Gibbs R.A."/>
            <person name="Richards S."/>
            <person name="Batterham P."/>
            <person name="Gasser R.B."/>
        </authorList>
    </citation>
    <scope>NUCLEOTIDE SEQUENCE [LARGE SCALE GENOMIC DNA]</scope>
    <source>
        <strain evidence="2 3">LS</strain>
        <tissue evidence="2">Full body</tissue>
    </source>
</reference>
<feature type="transmembrane region" description="Helical" evidence="1">
    <location>
        <begin position="134"/>
        <end position="153"/>
    </location>
</feature>
<keyword evidence="1" id="KW-0472">Membrane</keyword>
<evidence type="ECO:0000256" key="1">
    <source>
        <dbReference type="SAM" id="Phobius"/>
    </source>
</evidence>
<keyword evidence="1" id="KW-1133">Transmembrane helix</keyword>
<gene>
    <name evidence="2" type="ORF">FF38_10783</name>
</gene>
<feature type="transmembrane region" description="Helical" evidence="1">
    <location>
        <begin position="165"/>
        <end position="185"/>
    </location>
</feature>
<keyword evidence="1" id="KW-0812">Transmembrane</keyword>
<protein>
    <submittedName>
        <fullName evidence="2">Uncharacterized protein</fullName>
    </submittedName>
</protein>